<dbReference type="CDD" id="cd07721">
    <property type="entry name" value="yflN-like_MBL-fold"/>
    <property type="match status" value="1"/>
</dbReference>
<evidence type="ECO:0000259" key="1">
    <source>
        <dbReference type="SMART" id="SM00849"/>
    </source>
</evidence>
<dbReference type="PANTHER" id="PTHR42951">
    <property type="entry name" value="METALLO-BETA-LACTAMASE DOMAIN-CONTAINING"/>
    <property type="match status" value="1"/>
</dbReference>
<gene>
    <name evidence="2" type="ORF">ACFQEV_14125</name>
</gene>
<protein>
    <submittedName>
        <fullName evidence="2">MBL fold metallo-hydrolase</fullName>
    </submittedName>
</protein>
<sequence length="225" mass="24295">MSLEPGAVRRFDLRGVNAYLVDDHGVLTLVDAGTPLDGDRMRAMLDRAGLSPGDIERVLLTHYDVDHVGALGSLGLDGETPIYVAEPDAAYLQGEVVPLLTNAKGVIQRLTAPLATVPENEVRLVADGDSVGEFDVYRTPGHTPGHVCYHHDAHEAAFLGDLVQESGGGLELLPRFMNYDTDQNAESVREFAERVPPFEAACVGHGYPLPRDGYGALRRLADRLA</sequence>
<feature type="domain" description="Metallo-beta-lactamase" evidence="1">
    <location>
        <begin position="15"/>
        <end position="205"/>
    </location>
</feature>
<reference evidence="2 3" key="1">
    <citation type="journal article" date="2019" name="Int. J. Syst. Evol. Microbiol.">
        <title>The Global Catalogue of Microorganisms (GCM) 10K type strain sequencing project: providing services to taxonomists for standard genome sequencing and annotation.</title>
        <authorList>
            <consortium name="The Broad Institute Genomics Platform"/>
            <consortium name="The Broad Institute Genome Sequencing Center for Infectious Disease"/>
            <person name="Wu L."/>
            <person name="Ma J."/>
        </authorList>
    </citation>
    <scope>NUCLEOTIDE SEQUENCE [LARGE SCALE GENOMIC DNA]</scope>
    <source>
        <strain evidence="2 3">YIM 94188</strain>
    </source>
</reference>
<dbReference type="Pfam" id="PF00753">
    <property type="entry name" value="Lactamase_B"/>
    <property type="match status" value="1"/>
</dbReference>
<dbReference type="InterPro" id="IPR036866">
    <property type="entry name" value="RibonucZ/Hydroxyglut_hydro"/>
</dbReference>
<proteinExistence type="predicted"/>
<dbReference type="InterPro" id="IPR001279">
    <property type="entry name" value="Metallo-B-lactamas"/>
</dbReference>
<comment type="caution">
    <text evidence="2">The sequence shown here is derived from an EMBL/GenBank/DDBJ whole genome shotgun (WGS) entry which is preliminary data.</text>
</comment>
<accession>A0ABD5TZR4</accession>
<evidence type="ECO:0000313" key="2">
    <source>
        <dbReference type="EMBL" id="MFC6826118.1"/>
    </source>
</evidence>
<dbReference type="InterPro" id="IPR050855">
    <property type="entry name" value="NDM-1-like"/>
</dbReference>
<dbReference type="EMBL" id="JBHSXH010000015">
    <property type="protein sequence ID" value="MFC6826118.1"/>
    <property type="molecule type" value="Genomic_DNA"/>
</dbReference>
<keyword evidence="3" id="KW-1185">Reference proteome</keyword>
<name>A0ABD5TZR4_9EURY</name>
<dbReference type="PANTHER" id="PTHR42951:SF4">
    <property type="entry name" value="ACYL-COENZYME A THIOESTERASE MBLAC2"/>
    <property type="match status" value="1"/>
</dbReference>
<organism evidence="2 3">
    <name type="scientific">Halopelagius fulvigenes</name>
    <dbReference type="NCBI Taxonomy" id="1198324"/>
    <lineage>
        <taxon>Archaea</taxon>
        <taxon>Methanobacteriati</taxon>
        <taxon>Methanobacteriota</taxon>
        <taxon>Stenosarchaea group</taxon>
        <taxon>Halobacteria</taxon>
        <taxon>Halobacteriales</taxon>
        <taxon>Haloferacaceae</taxon>
    </lineage>
</organism>
<evidence type="ECO:0000313" key="3">
    <source>
        <dbReference type="Proteomes" id="UP001596408"/>
    </source>
</evidence>
<dbReference type="AlphaFoldDB" id="A0ABD5TZR4"/>
<dbReference type="SMART" id="SM00849">
    <property type="entry name" value="Lactamase_B"/>
    <property type="match status" value="1"/>
</dbReference>
<dbReference type="SUPFAM" id="SSF56281">
    <property type="entry name" value="Metallo-hydrolase/oxidoreductase"/>
    <property type="match status" value="1"/>
</dbReference>
<dbReference type="Proteomes" id="UP001596408">
    <property type="component" value="Unassembled WGS sequence"/>
</dbReference>
<dbReference type="RefSeq" id="WP_379697237.1">
    <property type="nucleotide sequence ID" value="NZ_JBHSXH010000015.1"/>
</dbReference>
<dbReference type="Gene3D" id="3.60.15.10">
    <property type="entry name" value="Ribonuclease Z/Hydroxyacylglutathione hydrolase-like"/>
    <property type="match status" value="1"/>
</dbReference>